<keyword evidence="2 5" id="KW-0808">Transferase</keyword>
<dbReference type="RefSeq" id="WP_380595990.1">
    <property type="nucleotide sequence ID" value="NZ_JBHSDU010000003.1"/>
</dbReference>
<reference evidence="6" key="1">
    <citation type="journal article" date="2019" name="Int. J. Syst. Evol. Microbiol.">
        <title>The Global Catalogue of Microorganisms (GCM) 10K type strain sequencing project: providing services to taxonomists for standard genome sequencing and annotation.</title>
        <authorList>
            <consortium name="The Broad Institute Genomics Platform"/>
            <consortium name="The Broad Institute Genome Sequencing Center for Infectious Disease"/>
            <person name="Wu L."/>
            <person name="Ma J."/>
        </authorList>
    </citation>
    <scope>NUCLEOTIDE SEQUENCE [LARGE SCALE GENOMIC DNA]</scope>
    <source>
        <strain evidence="6">CGMCC 1.10759</strain>
    </source>
</reference>
<evidence type="ECO:0000256" key="3">
    <source>
        <dbReference type="ARBA" id="ARBA00022737"/>
    </source>
</evidence>
<dbReference type="SUPFAM" id="SSF51161">
    <property type="entry name" value="Trimeric LpxA-like enzymes"/>
    <property type="match status" value="1"/>
</dbReference>
<dbReference type="GO" id="GO:0009001">
    <property type="term" value="F:serine O-acetyltransferase activity"/>
    <property type="evidence" value="ECO:0007669"/>
    <property type="project" value="UniProtKB-EC"/>
</dbReference>
<dbReference type="InterPro" id="IPR045304">
    <property type="entry name" value="LbH_SAT"/>
</dbReference>
<keyword evidence="4 5" id="KW-0012">Acyltransferase</keyword>
<evidence type="ECO:0000256" key="1">
    <source>
        <dbReference type="ARBA" id="ARBA00007274"/>
    </source>
</evidence>
<dbReference type="Gene3D" id="2.160.10.10">
    <property type="entry name" value="Hexapeptide repeat proteins"/>
    <property type="match status" value="1"/>
</dbReference>
<protein>
    <submittedName>
        <fullName evidence="5">Serine O-acetyltransferase</fullName>
        <ecNumber evidence="5">2.3.1.30</ecNumber>
    </submittedName>
</protein>
<comment type="caution">
    <text evidence="5">The sequence shown here is derived from an EMBL/GenBank/DDBJ whole genome shotgun (WGS) entry which is preliminary data.</text>
</comment>
<name>A0ABV8SQS0_9GAMM</name>
<evidence type="ECO:0000256" key="4">
    <source>
        <dbReference type="ARBA" id="ARBA00023315"/>
    </source>
</evidence>
<evidence type="ECO:0000256" key="2">
    <source>
        <dbReference type="ARBA" id="ARBA00022679"/>
    </source>
</evidence>
<evidence type="ECO:0000313" key="5">
    <source>
        <dbReference type="EMBL" id="MFC4308918.1"/>
    </source>
</evidence>
<dbReference type="EC" id="2.3.1.30" evidence="5"/>
<keyword evidence="3" id="KW-0677">Repeat</keyword>
<accession>A0ABV8SQS0</accession>
<dbReference type="PROSITE" id="PS00101">
    <property type="entry name" value="HEXAPEP_TRANSFERASES"/>
    <property type="match status" value="1"/>
</dbReference>
<comment type="similarity">
    <text evidence="1">Belongs to the transferase hexapeptide repeat family.</text>
</comment>
<gene>
    <name evidence="5" type="ORF">ACFPN2_07475</name>
</gene>
<dbReference type="InterPro" id="IPR011004">
    <property type="entry name" value="Trimer_LpxA-like_sf"/>
</dbReference>
<dbReference type="Proteomes" id="UP001595904">
    <property type="component" value="Unassembled WGS sequence"/>
</dbReference>
<dbReference type="InterPro" id="IPR001451">
    <property type="entry name" value="Hexapep"/>
</dbReference>
<dbReference type="CDD" id="cd03354">
    <property type="entry name" value="LbH_SAT"/>
    <property type="match status" value="1"/>
</dbReference>
<dbReference type="Pfam" id="PF00132">
    <property type="entry name" value="Hexapep"/>
    <property type="match status" value="1"/>
</dbReference>
<organism evidence="5 6">
    <name type="scientific">Steroidobacter flavus</name>
    <dbReference type="NCBI Taxonomy" id="1842136"/>
    <lineage>
        <taxon>Bacteria</taxon>
        <taxon>Pseudomonadati</taxon>
        <taxon>Pseudomonadota</taxon>
        <taxon>Gammaproteobacteria</taxon>
        <taxon>Steroidobacterales</taxon>
        <taxon>Steroidobacteraceae</taxon>
        <taxon>Steroidobacter</taxon>
    </lineage>
</organism>
<dbReference type="EMBL" id="JBHSDU010000003">
    <property type="protein sequence ID" value="MFC4308918.1"/>
    <property type="molecule type" value="Genomic_DNA"/>
</dbReference>
<evidence type="ECO:0000313" key="6">
    <source>
        <dbReference type="Proteomes" id="UP001595904"/>
    </source>
</evidence>
<keyword evidence="6" id="KW-1185">Reference proteome</keyword>
<proteinExistence type="inferred from homology"/>
<dbReference type="InterPro" id="IPR018357">
    <property type="entry name" value="Hexapep_transf_CS"/>
</dbReference>
<sequence>MNVPSSALAAKRQPGTDSPLRADLRRRYAMTSGSTLRRVLTCARAPGVHAVLVLRFGQWSRRRPKLLRLLFDPIYMILDFFIQALWGIEIPRSAKVGPGLYIGHYGGITVSSIAVIGRDCNLSQNITIGVSGAGKKRGAPTIGDNVYIAPGARVVGKISIGHNVKIGANAVIHKDLPDNAIAVLDPGFKIISYAGNRPANEGEEEPDA</sequence>
<dbReference type="PANTHER" id="PTHR42811">
    <property type="entry name" value="SERINE ACETYLTRANSFERASE"/>
    <property type="match status" value="1"/>
</dbReference>